<gene>
    <name evidence="1" type="ordered locus">Ethha_0230</name>
</gene>
<dbReference type="HOGENOM" id="CLU_1522937_0_0_9"/>
<evidence type="ECO:0000313" key="1">
    <source>
        <dbReference type="EMBL" id="ADU25817.1"/>
    </source>
</evidence>
<evidence type="ECO:0000313" key="2">
    <source>
        <dbReference type="Proteomes" id="UP000001551"/>
    </source>
</evidence>
<accession>E6U782</accession>
<name>E6U782_ETHHY</name>
<proteinExistence type="predicted"/>
<dbReference type="EMBL" id="CP002400">
    <property type="protein sequence ID" value="ADU25817.1"/>
    <property type="molecule type" value="Genomic_DNA"/>
</dbReference>
<sequence>MHTQPEQAAAGRIQVQENFFRTKSAQPERAAKPSHLFALLWHEKRARYTAKVQKKSAKMQRGRGDRRRAALPLCMAGMSGAGRPAAVCGGKMPPLFERGRVWRRFQGDSFYCVTYFGQSGLARRKAFFASFLSPHKKDGPRGRAEPANRFKQVFSGWYAHGLKGRRTHAAFQFRKV</sequence>
<dbReference type="AlphaFoldDB" id="E6U782"/>
<reference evidence="1 2" key="1">
    <citation type="submission" date="2010-12" db="EMBL/GenBank/DDBJ databases">
        <title>Complete sequence of Ethanoligenens harbinense YUAN-3.</title>
        <authorList>
            <person name="Lucas S."/>
            <person name="Copeland A."/>
            <person name="Lapidus A."/>
            <person name="Cheng J.-F."/>
            <person name="Bruce D."/>
            <person name="Goodwin L."/>
            <person name="Pitluck S."/>
            <person name="Chertkov O."/>
            <person name="Misra M."/>
            <person name="Detter J.C."/>
            <person name="Han C."/>
            <person name="Tapia R."/>
            <person name="Land M."/>
            <person name="Hauser L."/>
            <person name="Jeffries C."/>
            <person name="Kyrpides N."/>
            <person name="Ivanova N."/>
            <person name="Mikhailova N."/>
            <person name="Wang A."/>
            <person name="Mouttaki H."/>
            <person name="He Z."/>
            <person name="Zhou J."/>
            <person name="Hemme C.L."/>
            <person name="Woyke T."/>
        </authorList>
    </citation>
    <scope>NUCLEOTIDE SEQUENCE [LARGE SCALE GENOMIC DNA]</scope>
    <source>
        <strain evidence="2">DSM 18485 / JCM 12961 / CGMCC 1.5033 / YUAN-3</strain>
    </source>
</reference>
<dbReference type="KEGG" id="eha:Ethha_0230"/>
<keyword evidence="2" id="KW-1185">Reference proteome</keyword>
<protein>
    <submittedName>
        <fullName evidence="1">Uncharacterized protein</fullName>
    </submittedName>
</protein>
<dbReference type="Proteomes" id="UP000001551">
    <property type="component" value="Chromosome"/>
</dbReference>
<organism evidence="1 2">
    <name type="scientific">Ethanoligenens harbinense (strain DSM 18485 / JCM 12961 / CGMCC 1.5033 / YUAN-3)</name>
    <dbReference type="NCBI Taxonomy" id="663278"/>
    <lineage>
        <taxon>Bacteria</taxon>
        <taxon>Bacillati</taxon>
        <taxon>Bacillota</taxon>
        <taxon>Clostridia</taxon>
        <taxon>Eubacteriales</taxon>
        <taxon>Oscillospiraceae</taxon>
        <taxon>Ethanoligenens</taxon>
    </lineage>
</organism>